<dbReference type="InterPro" id="IPR050769">
    <property type="entry name" value="NAT_camello-type"/>
</dbReference>
<dbReference type="PANTHER" id="PTHR13947">
    <property type="entry name" value="GNAT FAMILY N-ACETYLTRANSFERASE"/>
    <property type="match status" value="1"/>
</dbReference>
<dbReference type="InterPro" id="IPR006175">
    <property type="entry name" value="YjgF/YER057c/UK114"/>
</dbReference>
<dbReference type="KEGG" id="sgs:AVL59_36830"/>
<sequence>MIQRVTAPALFPPPAYSHASVVEAGTRLAFLAGSVPLDEKGRLVGAGDPVRQAERVIGNLREQLHAVGSDLAHVVSTDVYVVSGEPSVLSAVWEVVEASGLSAGPHSSTLLGVACLGYPGQLVEITATAVVPEEARPVSGGARPEAVLRRAADPDSAAVADVWLRSYTAALPTVVRAHSDDEVRHYFREVVVPSQETWVAEADGAVVGMMVLDGDMLSQLYLDPDWRGRGIGDRFVALAKERCPDGLGLWTFQVITPAHRFYERHGFVAVEYTDGSANEEREPDVRYEWRSRAADVPGHGG</sequence>
<evidence type="ECO:0000256" key="1">
    <source>
        <dbReference type="ARBA" id="ARBA00022679"/>
    </source>
</evidence>
<dbReference type="GO" id="GO:0008080">
    <property type="term" value="F:N-acetyltransferase activity"/>
    <property type="evidence" value="ECO:0007669"/>
    <property type="project" value="InterPro"/>
</dbReference>
<evidence type="ECO:0000313" key="4">
    <source>
        <dbReference type="EMBL" id="MBP2056701.1"/>
    </source>
</evidence>
<accession>A0A1B1BDU5</accession>
<dbReference type="InterPro" id="IPR000182">
    <property type="entry name" value="GNAT_dom"/>
</dbReference>
<dbReference type="Proteomes" id="UP000092659">
    <property type="component" value="Chromosome"/>
</dbReference>
<evidence type="ECO:0000259" key="2">
    <source>
        <dbReference type="PROSITE" id="PS51186"/>
    </source>
</evidence>
<keyword evidence="6" id="KW-1185">Reference proteome</keyword>
<dbReference type="OrthoDB" id="9805924at2"/>
<gene>
    <name evidence="3" type="ORF">AVL59_36830</name>
    <name evidence="4" type="ORF">J2Z21_009720</name>
</gene>
<name>A0A1B1BDU5_9ACTN</name>
<dbReference type="SUPFAM" id="SSF55298">
    <property type="entry name" value="YjgF-like"/>
    <property type="match status" value="1"/>
</dbReference>
<evidence type="ECO:0000313" key="5">
    <source>
        <dbReference type="Proteomes" id="UP000092659"/>
    </source>
</evidence>
<dbReference type="Gene3D" id="3.40.630.30">
    <property type="match status" value="1"/>
</dbReference>
<proteinExistence type="predicted"/>
<dbReference type="CDD" id="cd04301">
    <property type="entry name" value="NAT_SF"/>
    <property type="match status" value="1"/>
</dbReference>
<dbReference type="AlphaFoldDB" id="A0A1B1BDU5"/>
<protein>
    <submittedName>
        <fullName evidence="4">Enamine deaminase RidA (YjgF/YER057c/UK114 family)/GNAT superfamily N-acetyltransferase</fullName>
    </submittedName>
</protein>
<organism evidence="3 5">
    <name type="scientific">Streptomyces griseochromogenes</name>
    <dbReference type="NCBI Taxonomy" id="68214"/>
    <lineage>
        <taxon>Bacteria</taxon>
        <taxon>Bacillati</taxon>
        <taxon>Actinomycetota</taxon>
        <taxon>Actinomycetes</taxon>
        <taxon>Kitasatosporales</taxon>
        <taxon>Streptomycetaceae</taxon>
        <taxon>Streptomyces</taxon>
    </lineage>
</organism>
<dbReference type="SUPFAM" id="SSF55729">
    <property type="entry name" value="Acyl-CoA N-acyltransferases (Nat)"/>
    <property type="match status" value="1"/>
</dbReference>
<reference evidence="4 6" key="2">
    <citation type="submission" date="2021-03" db="EMBL/GenBank/DDBJ databases">
        <title>Genomic Encyclopedia of Type Strains, Phase IV (KMG-IV): sequencing the most valuable type-strain genomes for metagenomic binning, comparative biology and taxonomic classification.</title>
        <authorList>
            <person name="Goeker M."/>
        </authorList>
    </citation>
    <scope>NUCLEOTIDE SEQUENCE [LARGE SCALE GENOMIC DNA]</scope>
    <source>
        <strain evidence="4 6">DSM 40499</strain>
    </source>
</reference>
<dbReference type="Pfam" id="PF13508">
    <property type="entry name" value="Acetyltransf_7"/>
    <property type="match status" value="1"/>
</dbReference>
<dbReference type="CDD" id="cd00448">
    <property type="entry name" value="YjgF_YER057c_UK114_family"/>
    <property type="match status" value="1"/>
</dbReference>
<dbReference type="Proteomes" id="UP001519309">
    <property type="component" value="Unassembled WGS sequence"/>
</dbReference>
<keyword evidence="1" id="KW-0808">Transferase</keyword>
<dbReference type="Gene3D" id="3.30.1330.40">
    <property type="entry name" value="RutC-like"/>
    <property type="match status" value="1"/>
</dbReference>
<dbReference type="STRING" id="68214.AVL59_36830"/>
<dbReference type="EMBL" id="CP016279">
    <property type="protein sequence ID" value="ANP57003.1"/>
    <property type="molecule type" value="Genomic_DNA"/>
</dbReference>
<evidence type="ECO:0000313" key="6">
    <source>
        <dbReference type="Proteomes" id="UP001519309"/>
    </source>
</evidence>
<dbReference type="PROSITE" id="PS51186">
    <property type="entry name" value="GNAT"/>
    <property type="match status" value="1"/>
</dbReference>
<dbReference type="Pfam" id="PF01042">
    <property type="entry name" value="Ribonuc_L-PSP"/>
    <property type="match status" value="1"/>
</dbReference>
<evidence type="ECO:0000313" key="3">
    <source>
        <dbReference type="EMBL" id="ANP57003.1"/>
    </source>
</evidence>
<dbReference type="InterPro" id="IPR016181">
    <property type="entry name" value="Acyl_CoA_acyltransferase"/>
</dbReference>
<dbReference type="PANTHER" id="PTHR13947:SF37">
    <property type="entry name" value="LD18367P"/>
    <property type="match status" value="1"/>
</dbReference>
<reference evidence="3 5" key="1">
    <citation type="submission" date="2016-06" db="EMBL/GenBank/DDBJ databases">
        <title>Complete genome sequence of Streptomyces griseochromogenes ATCC 14511, the Blasticidin S producer.</title>
        <authorList>
            <person name="Wu L."/>
        </authorList>
    </citation>
    <scope>NUCLEOTIDE SEQUENCE [LARGE SCALE GENOMIC DNA]</scope>
    <source>
        <strain evidence="3 5">ATCC 14511</strain>
    </source>
</reference>
<dbReference type="EMBL" id="JAGGLP010000058">
    <property type="protein sequence ID" value="MBP2056701.1"/>
    <property type="molecule type" value="Genomic_DNA"/>
</dbReference>
<dbReference type="InterPro" id="IPR035959">
    <property type="entry name" value="RutC-like_sf"/>
</dbReference>
<feature type="domain" description="N-acetyltransferase" evidence="2">
    <location>
        <begin position="146"/>
        <end position="294"/>
    </location>
</feature>